<comment type="similarity">
    <text evidence="1">Belongs to the ABC transporter superfamily.</text>
</comment>
<gene>
    <name evidence="6" type="ORF">SAMN06265373_103518</name>
</gene>
<dbReference type="RefSeq" id="WP_283425940.1">
    <property type="nucleotide sequence ID" value="NZ_FXTY01000003.1"/>
</dbReference>
<keyword evidence="4 6" id="KW-0067">ATP-binding</keyword>
<dbReference type="PANTHER" id="PTHR46743">
    <property type="entry name" value="TEICHOIC ACIDS EXPORT ATP-BINDING PROTEIN TAGH"/>
    <property type="match status" value="1"/>
</dbReference>
<dbReference type="SMART" id="SM00382">
    <property type="entry name" value="AAA"/>
    <property type="match status" value="1"/>
</dbReference>
<keyword evidence="3" id="KW-0547">Nucleotide-binding</keyword>
<dbReference type="InterPro" id="IPR003439">
    <property type="entry name" value="ABC_transporter-like_ATP-bd"/>
</dbReference>
<feature type="domain" description="ABC transporter" evidence="5">
    <location>
        <begin position="2"/>
        <end position="216"/>
    </location>
</feature>
<dbReference type="CDD" id="cd03220">
    <property type="entry name" value="ABC_KpsT_Wzt"/>
    <property type="match status" value="1"/>
</dbReference>
<evidence type="ECO:0000256" key="2">
    <source>
        <dbReference type="ARBA" id="ARBA00022448"/>
    </source>
</evidence>
<dbReference type="PROSITE" id="PS00211">
    <property type="entry name" value="ABC_TRANSPORTER_1"/>
    <property type="match status" value="1"/>
</dbReference>
<dbReference type="InterPro" id="IPR017871">
    <property type="entry name" value="ABC_transporter-like_CS"/>
</dbReference>
<organism evidence="6 7">
    <name type="scientific">Shimia sagamensis</name>
    <dbReference type="NCBI Taxonomy" id="1566352"/>
    <lineage>
        <taxon>Bacteria</taxon>
        <taxon>Pseudomonadati</taxon>
        <taxon>Pseudomonadota</taxon>
        <taxon>Alphaproteobacteria</taxon>
        <taxon>Rhodobacterales</taxon>
        <taxon>Roseobacteraceae</taxon>
    </lineage>
</organism>
<evidence type="ECO:0000256" key="1">
    <source>
        <dbReference type="ARBA" id="ARBA00005417"/>
    </source>
</evidence>
<reference evidence="6 7" key="1">
    <citation type="submission" date="2017-05" db="EMBL/GenBank/DDBJ databases">
        <authorList>
            <person name="Varghese N."/>
            <person name="Submissions S."/>
        </authorList>
    </citation>
    <scope>NUCLEOTIDE SEQUENCE [LARGE SCALE GENOMIC DNA]</scope>
    <source>
        <strain evidence="6 7">DSM 29734</strain>
    </source>
</reference>
<sequence length="216" mass="24561">MIAFENVTKIYNVKGVKKVILDDASYRFEDRKNVALMGHNGAGKSTMMRMIAGIELPTSGRVRRTEKVSWPMGFARGFNGMMTGVENIRFVSRVYGCHTETVLEQVQEFAQLGKSLDLPIQTFSSGMKARLAFGLSLAISFECYLIDEVTAVGDRRFKRKSRKALKDKIKDARVVMISHSEKTIKDYCDCGVFAYGSKLYHYDDVNELLKDYRKFC</sequence>
<dbReference type="InterPro" id="IPR003593">
    <property type="entry name" value="AAA+_ATPase"/>
</dbReference>
<evidence type="ECO:0000259" key="5">
    <source>
        <dbReference type="PROSITE" id="PS50893"/>
    </source>
</evidence>
<dbReference type="EMBL" id="FXTY01000003">
    <property type="protein sequence ID" value="SMP20422.1"/>
    <property type="molecule type" value="Genomic_DNA"/>
</dbReference>
<accession>A0ABY1NYR8</accession>
<keyword evidence="2" id="KW-0813">Transport</keyword>
<protein>
    <submittedName>
        <fullName evidence="6">Capsular polysaccharide transport system ATP-binding protein</fullName>
    </submittedName>
</protein>
<evidence type="ECO:0000313" key="6">
    <source>
        <dbReference type="EMBL" id="SMP20422.1"/>
    </source>
</evidence>
<dbReference type="GO" id="GO:0005524">
    <property type="term" value="F:ATP binding"/>
    <property type="evidence" value="ECO:0007669"/>
    <property type="project" value="UniProtKB-KW"/>
</dbReference>
<dbReference type="Proteomes" id="UP001157961">
    <property type="component" value="Unassembled WGS sequence"/>
</dbReference>
<name>A0ABY1NYR8_9RHOB</name>
<dbReference type="Gene3D" id="3.40.50.300">
    <property type="entry name" value="P-loop containing nucleotide triphosphate hydrolases"/>
    <property type="match status" value="1"/>
</dbReference>
<dbReference type="InterPro" id="IPR050683">
    <property type="entry name" value="Bact_Polysacc_Export_ATP-bd"/>
</dbReference>
<dbReference type="Pfam" id="PF00005">
    <property type="entry name" value="ABC_tran"/>
    <property type="match status" value="1"/>
</dbReference>
<keyword evidence="7" id="KW-1185">Reference proteome</keyword>
<comment type="caution">
    <text evidence="6">The sequence shown here is derived from an EMBL/GenBank/DDBJ whole genome shotgun (WGS) entry which is preliminary data.</text>
</comment>
<dbReference type="SUPFAM" id="SSF52540">
    <property type="entry name" value="P-loop containing nucleoside triphosphate hydrolases"/>
    <property type="match status" value="1"/>
</dbReference>
<dbReference type="PROSITE" id="PS50893">
    <property type="entry name" value="ABC_TRANSPORTER_2"/>
    <property type="match status" value="1"/>
</dbReference>
<evidence type="ECO:0000256" key="3">
    <source>
        <dbReference type="ARBA" id="ARBA00022741"/>
    </source>
</evidence>
<evidence type="ECO:0000313" key="7">
    <source>
        <dbReference type="Proteomes" id="UP001157961"/>
    </source>
</evidence>
<evidence type="ECO:0000256" key="4">
    <source>
        <dbReference type="ARBA" id="ARBA00022840"/>
    </source>
</evidence>
<dbReference type="InterPro" id="IPR027417">
    <property type="entry name" value="P-loop_NTPase"/>
</dbReference>
<dbReference type="PANTHER" id="PTHR46743:SF2">
    <property type="entry name" value="TEICHOIC ACIDS EXPORT ATP-BINDING PROTEIN TAGH"/>
    <property type="match status" value="1"/>
</dbReference>
<dbReference type="InterPro" id="IPR015860">
    <property type="entry name" value="ABC_transpr_TagH-like"/>
</dbReference>
<proteinExistence type="inferred from homology"/>